<keyword evidence="2" id="KW-1185">Reference proteome</keyword>
<name>A0A0C4UQZ6_9CAUD</name>
<evidence type="ECO:0000313" key="2">
    <source>
        <dbReference type="Proteomes" id="UP000032404"/>
    </source>
</evidence>
<dbReference type="RefSeq" id="YP_009152197.1">
    <property type="nucleotide sequence ID" value="NC_027382.1"/>
</dbReference>
<reference evidence="1 2" key="1">
    <citation type="journal article" date="2015" name="PLoS ONE">
        <title>Identification and Molecular Characterisation of a Novel Mu-Like Bacteriophage, SfMu, of Shigella flexneri.</title>
        <authorList>
            <person name="Jakhetia R."/>
            <person name="Verma N."/>
        </authorList>
    </citation>
    <scope>NUCLEOTIDE SEQUENCE [LARGE SCALE GENOMIC DNA]</scope>
</reference>
<organism evidence="1 2">
    <name type="scientific">Shigella phage SfMu</name>
    <dbReference type="NCBI Taxonomy" id="1567022"/>
    <lineage>
        <taxon>Viruses</taxon>
        <taxon>Duplodnaviria</taxon>
        <taxon>Heunggongvirae</taxon>
        <taxon>Uroviricota</taxon>
        <taxon>Caudoviricetes</taxon>
        <taxon>Muvirus</taxon>
        <taxon>Muvirus SfMu</taxon>
    </lineage>
</organism>
<dbReference type="EMBL" id="KP010268">
    <property type="protein sequence ID" value="AIY32310.1"/>
    <property type="molecule type" value="Genomic_DNA"/>
</dbReference>
<proteinExistence type="predicted"/>
<dbReference type="Proteomes" id="UP000032404">
    <property type="component" value="Segment"/>
</dbReference>
<protein>
    <submittedName>
        <fullName evidence="1">Uncharacterized protein</fullName>
    </submittedName>
</protein>
<dbReference type="KEGG" id="vg:24724638"/>
<evidence type="ECO:0000313" key="1">
    <source>
        <dbReference type="EMBL" id="AIY32310.1"/>
    </source>
</evidence>
<sequence>MNMKAYAYFKLSDAAANGYTIRWLKDVSVKRDKIICSLQRAFGADGVSLVSNRGYERVECIWMNQLAPELWRGKSDGLFIGGFQFYGVVPDITTPEGRNNATLIQEHEEQLRKYPTFPVWLCNELGVDVVPNMFDLKSVWTMHHSRDGFGILFEVCLLDGEVKGPVPAECQRIKHSEFVALTEE</sequence>
<gene>
    <name evidence="1" type="ORF">SfMu_11</name>
</gene>
<accession>A0A0C4UQZ6</accession>
<dbReference type="GeneID" id="24724638"/>